<evidence type="ECO:0000313" key="4">
    <source>
        <dbReference type="EMBL" id="RIY41196.1"/>
    </source>
</evidence>
<dbReference type="InterPro" id="IPR029132">
    <property type="entry name" value="CBAH/NAAA_C"/>
</dbReference>
<sequence length="363" mass="39663">MCTSLIYRDASDRPYLGRTLELSMNLPYQVSFMPRQITMTSKVDTQPALNWSNHHAFIAVTMPEVIPQAGSAIDASVLKVVEGVNDAGLTFSVQAYAQAGGPQAALDSDQPALSAADLGAYVLGQYTTVTDVKSALESLPVVLERVPILGGLEMPFHYVVHDTTGASLVIEFDHGVRTLYDNPVGVMTNAPPFSWHLTNLNNYTFLSNVDRSKSQFMDYQAIAPGAGIAKAGLPASDTSVDRFIRAAFYAHYAEKQSDPDKAVQMVAHIMNNFDRPRGITIDPPEVGSGHMHFEGQAVEAVPTEFTSWTSITDLERRYLFLRDSGGMSYVRLDLKNLEDNTEFMSVPMAKLMSPVPDATAVFA</sequence>
<evidence type="ECO:0000259" key="3">
    <source>
        <dbReference type="Pfam" id="PF02275"/>
    </source>
</evidence>
<dbReference type="InterPro" id="IPR052193">
    <property type="entry name" value="Peptidase_C59"/>
</dbReference>
<dbReference type="Gene3D" id="3.60.60.10">
    <property type="entry name" value="Penicillin V Acylase, Chain A"/>
    <property type="match status" value="1"/>
</dbReference>
<evidence type="ECO:0000313" key="5">
    <source>
        <dbReference type="Proteomes" id="UP000266206"/>
    </source>
</evidence>
<gene>
    <name evidence="4" type="ORF">CJP73_06565</name>
</gene>
<dbReference type="PANTHER" id="PTHR35527:SF2">
    <property type="entry name" value="HYDROLASE"/>
    <property type="match status" value="1"/>
</dbReference>
<reference evidence="4 5" key="1">
    <citation type="submission" date="2017-08" db="EMBL/GenBank/DDBJ databases">
        <title>Pusillimonas indicus sp. nov., a member of the family Alcaligenaceae isolated from surface seawater.</title>
        <authorList>
            <person name="Li J."/>
        </authorList>
    </citation>
    <scope>NUCLEOTIDE SEQUENCE [LARGE SCALE GENOMIC DNA]</scope>
    <source>
        <strain evidence="4 5">L52-1-41</strain>
    </source>
</reference>
<evidence type="ECO:0000256" key="1">
    <source>
        <dbReference type="ARBA" id="ARBA00006625"/>
    </source>
</evidence>
<protein>
    <submittedName>
        <fullName evidence="4">Linear amide C-N hydrolase</fullName>
    </submittedName>
</protein>
<dbReference type="InterPro" id="IPR029055">
    <property type="entry name" value="Ntn_hydrolases_N"/>
</dbReference>
<comment type="similarity">
    <text evidence="1">Belongs to the peptidase C59 family.</text>
</comment>
<name>A0A3A1YUJ2_9BURK</name>
<comment type="caution">
    <text evidence="4">The sequence shown here is derived from an EMBL/GenBank/DDBJ whole genome shotgun (WGS) entry which is preliminary data.</text>
</comment>
<dbReference type="GO" id="GO:0016787">
    <property type="term" value="F:hydrolase activity"/>
    <property type="evidence" value="ECO:0007669"/>
    <property type="project" value="UniProtKB-KW"/>
</dbReference>
<dbReference type="OrthoDB" id="9794717at2"/>
<dbReference type="RefSeq" id="WP_114419361.1">
    <property type="nucleotide sequence ID" value="NZ_NQYH01000004.1"/>
</dbReference>
<evidence type="ECO:0000256" key="2">
    <source>
        <dbReference type="ARBA" id="ARBA00022801"/>
    </source>
</evidence>
<dbReference type="Proteomes" id="UP000266206">
    <property type="component" value="Unassembled WGS sequence"/>
</dbReference>
<feature type="domain" description="Choloylglycine hydrolase/NAAA C-terminal" evidence="3">
    <location>
        <begin position="2"/>
        <end position="337"/>
    </location>
</feature>
<dbReference type="EMBL" id="NQYH01000004">
    <property type="protein sequence ID" value="RIY41196.1"/>
    <property type="molecule type" value="Genomic_DNA"/>
</dbReference>
<dbReference type="AlphaFoldDB" id="A0A3A1YUJ2"/>
<dbReference type="Pfam" id="PF02275">
    <property type="entry name" value="CBAH"/>
    <property type="match status" value="1"/>
</dbReference>
<dbReference type="SUPFAM" id="SSF56235">
    <property type="entry name" value="N-terminal nucleophile aminohydrolases (Ntn hydrolases)"/>
    <property type="match status" value="1"/>
</dbReference>
<proteinExistence type="inferred from homology"/>
<keyword evidence="2 4" id="KW-0378">Hydrolase</keyword>
<organism evidence="4 5">
    <name type="scientific">Neopusillimonas maritima</name>
    <dbReference type="NCBI Taxonomy" id="2026239"/>
    <lineage>
        <taxon>Bacteria</taxon>
        <taxon>Pseudomonadati</taxon>
        <taxon>Pseudomonadota</taxon>
        <taxon>Betaproteobacteria</taxon>
        <taxon>Burkholderiales</taxon>
        <taxon>Alcaligenaceae</taxon>
        <taxon>Neopusillimonas</taxon>
    </lineage>
</organism>
<dbReference type="PANTHER" id="PTHR35527">
    <property type="entry name" value="CHOLOYLGLYCINE HYDROLASE"/>
    <property type="match status" value="1"/>
</dbReference>
<accession>A0A3A1YUJ2</accession>